<evidence type="ECO:0000313" key="9">
    <source>
        <dbReference type="Proteomes" id="UP000257109"/>
    </source>
</evidence>
<sequence>MHLEQWIQPKSTIQPPKRSFWKSSYLLGSKVIVFSDHAALKYLLKKLNAKLRLIWWVLLLQEFDLEIKDKKGVENTVANHLSWLEKEVDPLSIQDEFSDEKILYVNHASPWYADICNYHFASTYPQGASQAYKRLRLSRSSISAVQQPEEATMDPVKRLESLRFSQTHRDSPQPASNAKKFGVLKALINDQGSHF</sequence>
<dbReference type="EMBL" id="QJKJ01002680">
    <property type="protein sequence ID" value="RDY01795.1"/>
    <property type="molecule type" value="Genomic_DNA"/>
</dbReference>
<name>A0A371HG94_MUCPR</name>
<keyword evidence="9" id="KW-1185">Reference proteome</keyword>
<feature type="non-terminal residue" evidence="8">
    <location>
        <position position="1"/>
    </location>
</feature>
<dbReference type="PANTHER" id="PTHR34072">
    <property type="entry name" value="ENZYMATIC POLYPROTEIN-RELATED"/>
    <property type="match status" value="1"/>
</dbReference>
<reference evidence="8" key="1">
    <citation type="submission" date="2018-05" db="EMBL/GenBank/DDBJ databases">
        <title>Draft genome of Mucuna pruriens seed.</title>
        <authorList>
            <person name="Nnadi N.E."/>
            <person name="Vos R."/>
            <person name="Hasami M.H."/>
            <person name="Devisetty U.K."/>
            <person name="Aguiy J.C."/>
        </authorList>
    </citation>
    <scope>NUCLEOTIDE SEQUENCE [LARGE SCALE GENOMIC DNA]</scope>
    <source>
        <strain evidence="8">JCA_2017</strain>
    </source>
</reference>
<gene>
    <name evidence="8" type="ORF">CR513_14831</name>
</gene>
<evidence type="ECO:0000313" key="8">
    <source>
        <dbReference type="EMBL" id="RDY01795.1"/>
    </source>
</evidence>
<keyword evidence="6" id="KW-0695">RNA-directed DNA polymerase</keyword>
<dbReference type="Proteomes" id="UP000257109">
    <property type="component" value="Unassembled WGS sequence"/>
</dbReference>
<keyword evidence="2" id="KW-0548">Nucleotidyltransferase</keyword>
<proteinExistence type="predicted"/>
<dbReference type="AlphaFoldDB" id="A0A371HG94"/>
<evidence type="ECO:0000256" key="6">
    <source>
        <dbReference type="ARBA" id="ARBA00022918"/>
    </source>
</evidence>
<keyword evidence="5" id="KW-0378">Hydrolase</keyword>
<keyword evidence="4" id="KW-0255">Endonuclease</keyword>
<protein>
    <recommendedName>
        <fullName evidence="7">Reverse transcriptase RNase H-like domain-containing protein</fullName>
    </recommendedName>
</protein>
<evidence type="ECO:0000256" key="3">
    <source>
        <dbReference type="ARBA" id="ARBA00022722"/>
    </source>
</evidence>
<dbReference type="GO" id="GO:0016787">
    <property type="term" value="F:hydrolase activity"/>
    <property type="evidence" value="ECO:0007669"/>
    <property type="project" value="UniProtKB-KW"/>
</dbReference>
<comment type="caution">
    <text evidence="8">The sequence shown here is derived from an EMBL/GenBank/DDBJ whole genome shotgun (WGS) entry which is preliminary data.</text>
</comment>
<dbReference type="GO" id="GO:0003964">
    <property type="term" value="F:RNA-directed DNA polymerase activity"/>
    <property type="evidence" value="ECO:0007669"/>
    <property type="project" value="UniProtKB-KW"/>
</dbReference>
<evidence type="ECO:0000256" key="4">
    <source>
        <dbReference type="ARBA" id="ARBA00022759"/>
    </source>
</evidence>
<organism evidence="8 9">
    <name type="scientific">Mucuna pruriens</name>
    <name type="common">Velvet bean</name>
    <name type="synonym">Dolichos pruriens</name>
    <dbReference type="NCBI Taxonomy" id="157652"/>
    <lineage>
        <taxon>Eukaryota</taxon>
        <taxon>Viridiplantae</taxon>
        <taxon>Streptophyta</taxon>
        <taxon>Embryophyta</taxon>
        <taxon>Tracheophyta</taxon>
        <taxon>Spermatophyta</taxon>
        <taxon>Magnoliopsida</taxon>
        <taxon>eudicotyledons</taxon>
        <taxon>Gunneridae</taxon>
        <taxon>Pentapetalae</taxon>
        <taxon>rosids</taxon>
        <taxon>fabids</taxon>
        <taxon>Fabales</taxon>
        <taxon>Fabaceae</taxon>
        <taxon>Papilionoideae</taxon>
        <taxon>50 kb inversion clade</taxon>
        <taxon>NPAAA clade</taxon>
        <taxon>indigoferoid/millettioid clade</taxon>
        <taxon>Phaseoleae</taxon>
        <taxon>Mucuna</taxon>
    </lineage>
</organism>
<evidence type="ECO:0000256" key="5">
    <source>
        <dbReference type="ARBA" id="ARBA00022801"/>
    </source>
</evidence>
<evidence type="ECO:0000256" key="1">
    <source>
        <dbReference type="ARBA" id="ARBA00022679"/>
    </source>
</evidence>
<dbReference type="PANTHER" id="PTHR34072:SF57">
    <property type="entry name" value="RNA-DIRECTED DNA POLYMERASE"/>
    <property type="match status" value="1"/>
</dbReference>
<dbReference type="Pfam" id="PF17917">
    <property type="entry name" value="RT_RNaseH"/>
    <property type="match status" value="1"/>
</dbReference>
<feature type="domain" description="Reverse transcriptase RNase H-like" evidence="7">
    <location>
        <begin position="24"/>
        <end position="63"/>
    </location>
</feature>
<evidence type="ECO:0000256" key="2">
    <source>
        <dbReference type="ARBA" id="ARBA00022695"/>
    </source>
</evidence>
<evidence type="ECO:0000259" key="7">
    <source>
        <dbReference type="Pfam" id="PF17917"/>
    </source>
</evidence>
<keyword evidence="1" id="KW-0808">Transferase</keyword>
<dbReference type="GO" id="GO:0004519">
    <property type="term" value="F:endonuclease activity"/>
    <property type="evidence" value="ECO:0007669"/>
    <property type="project" value="UniProtKB-KW"/>
</dbReference>
<dbReference type="InterPro" id="IPR041373">
    <property type="entry name" value="RT_RNaseH"/>
</dbReference>
<keyword evidence="3" id="KW-0540">Nuclease</keyword>
<accession>A0A371HG94</accession>